<dbReference type="SMART" id="SM00580">
    <property type="entry name" value="PUG"/>
    <property type="match status" value="1"/>
</dbReference>
<feature type="region of interest" description="Disordered" evidence="1">
    <location>
        <begin position="110"/>
        <end position="190"/>
    </location>
</feature>
<evidence type="ECO:0000256" key="1">
    <source>
        <dbReference type="SAM" id="MobiDB-lite"/>
    </source>
</evidence>
<dbReference type="PANTHER" id="PTHR23153:SF38">
    <property type="entry name" value="UBX DOMAIN-CONTAINING PROTEIN 6"/>
    <property type="match status" value="1"/>
</dbReference>
<accession>A0A7S0NUE7</accession>
<dbReference type="Pfam" id="PF09409">
    <property type="entry name" value="PUB"/>
    <property type="match status" value="1"/>
</dbReference>
<name>A0A7S0NUE7_9EUKA</name>
<feature type="compositionally biased region" description="Basic and acidic residues" evidence="1">
    <location>
        <begin position="127"/>
        <end position="169"/>
    </location>
</feature>
<dbReference type="Gene3D" id="1.20.58.2190">
    <property type="match status" value="1"/>
</dbReference>
<dbReference type="SUPFAM" id="SSF143503">
    <property type="entry name" value="PUG domain-like"/>
    <property type="match status" value="1"/>
</dbReference>
<feature type="region of interest" description="Disordered" evidence="1">
    <location>
        <begin position="334"/>
        <end position="354"/>
    </location>
</feature>
<dbReference type="AlphaFoldDB" id="A0A7S0NUE7"/>
<proteinExistence type="predicted"/>
<feature type="domain" description="PUB" evidence="2">
    <location>
        <begin position="214"/>
        <end position="289"/>
    </location>
</feature>
<dbReference type="GO" id="GO:0005737">
    <property type="term" value="C:cytoplasm"/>
    <property type="evidence" value="ECO:0007669"/>
    <property type="project" value="TreeGrafter"/>
</dbReference>
<dbReference type="CDD" id="cd09212">
    <property type="entry name" value="PUB"/>
    <property type="match status" value="1"/>
</dbReference>
<evidence type="ECO:0000313" key="3">
    <source>
        <dbReference type="EMBL" id="CAD8534497.1"/>
    </source>
</evidence>
<evidence type="ECO:0000259" key="2">
    <source>
        <dbReference type="Pfam" id="PF09409"/>
    </source>
</evidence>
<sequence length="354" mass="39982">MAEFKAMVEQAEALDAKLDEAERAHATGRATSFAPLDAFDSARALLIALEARVSVFEKRALEKDDDKKIYGPKMARRVLDWVARVREAAERASALDDELQPLRAARARTQCAEAHAQEARAAQQAEAEQHAAAEANEQRMRAEQEEERRLEEERRKRETLLRQYDDERHQRRMLHHRLATSEPQGGGGAQMERRLSLTKSVELLNKSCTATELCEALQVLLLLCSNIVAHPDDVQFRNIKVNNVQFMRSLGRHAGGIDSLLAVGFVERESLEEEADEPFLFMEEPSLEQDIDGWGRWFDGLKRCRDEVRESMDMFGITALPTAAKGLGWHESKERRSAEHSDCEVLHGQAGGGR</sequence>
<dbReference type="PANTHER" id="PTHR23153">
    <property type="entry name" value="UBX-RELATED"/>
    <property type="match status" value="1"/>
</dbReference>
<dbReference type="InterPro" id="IPR036339">
    <property type="entry name" value="PUB-like_dom_sf"/>
</dbReference>
<reference evidence="3" key="1">
    <citation type="submission" date="2021-01" db="EMBL/GenBank/DDBJ databases">
        <authorList>
            <person name="Corre E."/>
            <person name="Pelletier E."/>
            <person name="Niang G."/>
            <person name="Scheremetjew M."/>
            <person name="Finn R."/>
            <person name="Kale V."/>
            <person name="Holt S."/>
            <person name="Cochrane G."/>
            <person name="Meng A."/>
            <person name="Brown T."/>
            <person name="Cohen L."/>
        </authorList>
    </citation>
    <scope>NUCLEOTIDE SEQUENCE</scope>
    <source>
        <strain evidence="3">RCC1130</strain>
    </source>
</reference>
<dbReference type="InterPro" id="IPR018997">
    <property type="entry name" value="PUB_domain"/>
</dbReference>
<gene>
    <name evidence="3" type="ORF">CLEP1334_LOCUS9777</name>
</gene>
<dbReference type="EMBL" id="HBER01019347">
    <property type="protein sequence ID" value="CAD8534497.1"/>
    <property type="molecule type" value="Transcribed_RNA"/>
</dbReference>
<feature type="compositionally biased region" description="Basic and acidic residues" evidence="1">
    <location>
        <begin position="334"/>
        <end position="345"/>
    </location>
</feature>
<protein>
    <recommendedName>
        <fullName evidence="2">PUB domain-containing protein</fullName>
    </recommendedName>
</protein>
<organism evidence="3">
    <name type="scientific">Calcidiscus leptoporus</name>
    <dbReference type="NCBI Taxonomy" id="127549"/>
    <lineage>
        <taxon>Eukaryota</taxon>
        <taxon>Haptista</taxon>
        <taxon>Haptophyta</taxon>
        <taxon>Prymnesiophyceae</taxon>
        <taxon>Coccolithales</taxon>
        <taxon>Calcidiscaceae</taxon>
        <taxon>Calcidiscus</taxon>
    </lineage>
</organism>